<dbReference type="GO" id="GO:0006869">
    <property type="term" value="P:lipid transport"/>
    <property type="evidence" value="ECO:0007669"/>
    <property type="project" value="InterPro"/>
</dbReference>
<dbReference type="EMBL" id="BKCP01008404">
    <property type="protein sequence ID" value="GER48924.1"/>
    <property type="molecule type" value="Genomic_DNA"/>
</dbReference>
<dbReference type="SMART" id="SM00499">
    <property type="entry name" value="AAI"/>
    <property type="match status" value="1"/>
</dbReference>
<comment type="caution">
    <text evidence="7">The sequence shown here is derived from an EMBL/GenBank/DDBJ whole genome shotgun (WGS) entry which is preliminary data.</text>
</comment>
<dbReference type="CDD" id="cd01960">
    <property type="entry name" value="nsLTP1"/>
    <property type="match status" value="1"/>
</dbReference>
<evidence type="ECO:0000256" key="1">
    <source>
        <dbReference type="ARBA" id="ARBA00009748"/>
    </source>
</evidence>
<protein>
    <recommendedName>
        <fullName evidence="4">Non-specific lipid-transfer protein</fullName>
    </recommendedName>
</protein>
<reference evidence="8" key="1">
    <citation type="journal article" date="2019" name="Curr. Biol.">
        <title>Genome Sequence of Striga asiatica Provides Insight into the Evolution of Plant Parasitism.</title>
        <authorList>
            <person name="Yoshida S."/>
            <person name="Kim S."/>
            <person name="Wafula E.K."/>
            <person name="Tanskanen J."/>
            <person name="Kim Y.M."/>
            <person name="Honaas L."/>
            <person name="Yang Z."/>
            <person name="Spallek T."/>
            <person name="Conn C.E."/>
            <person name="Ichihashi Y."/>
            <person name="Cheong K."/>
            <person name="Cui S."/>
            <person name="Der J.P."/>
            <person name="Gundlach H."/>
            <person name="Jiao Y."/>
            <person name="Hori C."/>
            <person name="Ishida J.K."/>
            <person name="Kasahara H."/>
            <person name="Kiba T."/>
            <person name="Kim M.S."/>
            <person name="Koo N."/>
            <person name="Laohavisit A."/>
            <person name="Lee Y.H."/>
            <person name="Lumba S."/>
            <person name="McCourt P."/>
            <person name="Mortimer J.C."/>
            <person name="Mutuku J.M."/>
            <person name="Nomura T."/>
            <person name="Sasaki-Sekimoto Y."/>
            <person name="Seto Y."/>
            <person name="Wang Y."/>
            <person name="Wakatake T."/>
            <person name="Sakakibara H."/>
            <person name="Demura T."/>
            <person name="Yamaguchi S."/>
            <person name="Yoneyama K."/>
            <person name="Manabe R.I."/>
            <person name="Nelson D.C."/>
            <person name="Schulman A.H."/>
            <person name="Timko M.P."/>
            <person name="dePamphilis C.W."/>
            <person name="Choi D."/>
            <person name="Shirasu K."/>
        </authorList>
    </citation>
    <scope>NUCLEOTIDE SEQUENCE [LARGE SCALE GENOMIC DNA]</scope>
    <source>
        <strain evidence="8">cv. UVA1</strain>
    </source>
</reference>
<dbReference type="Pfam" id="PF00234">
    <property type="entry name" value="Tryp_alpha_amyl"/>
    <property type="match status" value="1"/>
</dbReference>
<dbReference type="Proteomes" id="UP000325081">
    <property type="component" value="Unassembled WGS sequence"/>
</dbReference>
<evidence type="ECO:0000256" key="5">
    <source>
        <dbReference type="SAM" id="SignalP"/>
    </source>
</evidence>
<dbReference type="InterPro" id="IPR016140">
    <property type="entry name" value="Bifunc_inhib/LTP/seed_store"/>
</dbReference>
<evidence type="ECO:0000313" key="7">
    <source>
        <dbReference type="EMBL" id="GER48924.1"/>
    </source>
</evidence>
<dbReference type="PRINTS" id="PR00382">
    <property type="entry name" value="LIPIDTRNSFER"/>
</dbReference>
<dbReference type="AlphaFoldDB" id="A0A5A7QUL1"/>
<keyword evidence="2 4" id="KW-0813">Transport</keyword>
<evidence type="ECO:0000256" key="4">
    <source>
        <dbReference type="RuleBase" id="RU000628"/>
    </source>
</evidence>
<proteinExistence type="inferred from homology"/>
<dbReference type="GO" id="GO:0008289">
    <property type="term" value="F:lipid binding"/>
    <property type="evidence" value="ECO:0007669"/>
    <property type="project" value="UniProtKB-KW"/>
</dbReference>
<comment type="function">
    <text evidence="4">Plant non-specific lipid-transfer proteins transfer phospholipids as well as galactolipids across membranes. May play a role in wax or cutin deposition in the cell walls of expanding epidermal cells and certain secretory tissues.</text>
</comment>
<dbReference type="SUPFAM" id="SSF47699">
    <property type="entry name" value="Bifunctional inhibitor/lipid-transfer protein/seed storage 2S albumin"/>
    <property type="match status" value="1"/>
</dbReference>
<gene>
    <name evidence="7" type="ORF">STAS_26129</name>
</gene>
<dbReference type="InterPro" id="IPR000528">
    <property type="entry name" value="Plant_nsLTP"/>
</dbReference>
<keyword evidence="8" id="KW-1185">Reference proteome</keyword>
<evidence type="ECO:0000313" key="8">
    <source>
        <dbReference type="Proteomes" id="UP000325081"/>
    </source>
</evidence>
<evidence type="ECO:0000259" key="6">
    <source>
        <dbReference type="SMART" id="SM00499"/>
    </source>
</evidence>
<dbReference type="InterPro" id="IPR036312">
    <property type="entry name" value="Bifun_inhib/LTP/seed_sf"/>
</dbReference>
<evidence type="ECO:0000256" key="3">
    <source>
        <dbReference type="ARBA" id="ARBA00023121"/>
    </source>
</evidence>
<feature type="domain" description="Bifunctional inhibitor/plant lipid transfer protein/seed storage helical" evidence="6">
    <location>
        <begin position="29"/>
        <end position="114"/>
    </location>
</feature>
<dbReference type="PANTHER" id="PTHR33076">
    <property type="entry name" value="NON-SPECIFIC LIPID-TRANSFER PROTEIN 2-RELATED"/>
    <property type="match status" value="1"/>
</dbReference>
<organism evidence="7 8">
    <name type="scientific">Striga asiatica</name>
    <name type="common">Asiatic witchweed</name>
    <name type="synonym">Buchnera asiatica</name>
    <dbReference type="NCBI Taxonomy" id="4170"/>
    <lineage>
        <taxon>Eukaryota</taxon>
        <taxon>Viridiplantae</taxon>
        <taxon>Streptophyta</taxon>
        <taxon>Embryophyta</taxon>
        <taxon>Tracheophyta</taxon>
        <taxon>Spermatophyta</taxon>
        <taxon>Magnoliopsida</taxon>
        <taxon>eudicotyledons</taxon>
        <taxon>Gunneridae</taxon>
        <taxon>Pentapetalae</taxon>
        <taxon>asterids</taxon>
        <taxon>lamiids</taxon>
        <taxon>Lamiales</taxon>
        <taxon>Orobanchaceae</taxon>
        <taxon>Buchnereae</taxon>
        <taxon>Striga</taxon>
    </lineage>
</organism>
<evidence type="ECO:0000256" key="2">
    <source>
        <dbReference type="ARBA" id="ARBA00022448"/>
    </source>
</evidence>
<feature type="chain" id="PRO_5023030897" description="Non-specific lipid-transfer protein" evidence="5">
    <location>
        <begin position="26"/>
        <end position="138"/>
    </location>
</feature>
<dbReference type="OrthoDB" id="1917968at2759"/>
<sequence>MKSSISLSILIVLCLAFCIARSTNAVVPCGTVDVKATSCIMYATGKDAKPSGACCAGLQQLAHSVKTVNDKKAICRCLKAAIKNFSGVQDKFLSRIPTACNIKDGFRVSINTDCENFAMEPSGGSTYGAIHTYSPIVY</sequence>
<feature type="signal peptide" evidence="5">
    <location>
        <begin position="1"/>
        <end position="25"/>
    </location>
</feature>
<name>A0A5A7QUL1_STRAF</name>
<dbReference type="Gene3D" id="1.10.110.10">
    <property type="entry name" value="Plant lipid-transfer and hydrophobic proteins"/>
    <property type="match status" value="1"/>
</dbReference>
<keyword evidence="5" id="KW-0732">Signal</keyword>
<keyword evidence="3 4" id="KW-0446">Lipid-binding</keyword>
<accession>A0A5A7QUL1</accession>
<comment type="similarity">
    <text evidence="1 4">Belongs to the plant LTP family.</text>
</comment>